<sequence>MNSKFKISVLCEDQVVMEFNGMDLSREEMEASFDLELSKGPPAVDPARLFSGPDSKGLIPDYRRRKDERLPPSQFNPDPGEYDRAGYCFNFQIDPSRIQAMGRKNRGVHMLQCTVRVP</sequence>
<feature type="region of interest" description="Disordered" evidence="1">
    <location>
        <begin position="44"/>
        <end position="81"/>
    </location>
</feature>
<feature type="compositionally biased region" description="Basic and acidic residues" evidence="1">
    <location>
        <begin position="61"/>
        <end position="70"/>
    </location>
</feature>
<evidence type="ECO:0000313" key="2">
    <source>
        <dbReference type="EMBL" id="SDU04611.1"/>
    </source>
</evidence>
<dbReference type="Proteomes" id="UP000199608">
    <property type="component" value="Unassembled WGS sequence"/>
</dbReference>
<evidence type="ECO:0000313" key="3">
    <source>
        <dbReference type="Proteomes" id="UP000199608"/>
    </source>
</evidence>
<keyword evidence="3" id="KW-1185">Reference proteome</keyword>
<dbReference type="EMBL" id="FNLL01000004">
    <property type="protein sequence ID" value="SDU04611.1"/>
    <property type="molecule type" value="Genomic_DNA"/>
</dbReference>
<dbReference type="AlphaFoldDB" id="A0A1H2FB88"/>
<organism evidence="2 3">
    <name type="scientific">Desulfobacula phenolica</name>
    <dbReference type="NCBI Taxonomy" id="90732"/>
    <lineage>
        <taxon>Bacteria</taxon>
        <taxon>Pseudomonadati</taxon>
        <taxon>Thermodesulfobacteriota</taxon>
        <taxon>Desulfobacteria</taxon>
        <taxon>Desulfobacterales</taxon>
        <taxon>Desulfobacteraceae</taxon>
        <taxon>Desulfobacula</taxon>
    </lineage>
</organism>
<gene>
    <name evidence="2" type="ORF">SAMN04487931_10462</name>
</gene>
<evidence type="ECO:0000256" key="1">
    <source>
        <dbReference type="SAM" id="MobiDB-lite"/>
    </source>
</evidence>
<name>A0A1H2FB88_9BACT</name>
<reference evidence="3" key="1">
    <citation type="submission" date="2016-10" db="EMBL/GenBank/DDBJ databases">
        <authorList>
            <person name="Varghese N."/>
            <person name="Submissions S."/>
        </authorList>
    </citation>
    <scope>NUCLEOTIDE SEQUENCE [LARGE SCALE GENOMIC DNA]</scope>
    <source>
        <strain evidence="3">DSM 3384</strain>
    </source>
</reference>
<proteinExistence type="predicted"/>
<accession>A0A1H2FB88</accession>
<protein>
    <submittedName>
        <fullName evidence="2">Uncharacterized protein</fullName>
    </submittedName>
</protein>